<dbReference type="EMBL" id="JANAVB010005597">
    <property type="protein sequence ID" value="KAJ6847179.1"/>
    <property type="molecule type" value="Genomic_DNA"/>
</dbReference>
<dbReference type="AlphaFoldDB" id="A0AAX6I1P9"/>
<accession>A0AAX6I1P9</accession>
<keyword evidence="2" id="KW-1185">Reference proteome</keyword>
<evidence type="ECO:0000313" key="2">
    <source>
        <dbReference type="Proteomes" id="UP001140949"/>
    </source>
</evidence>
<organism evidence="1 2">
    <name type="scientific">Iris pallida</name>
    <name type="common">Sweet iris</name>
    <dbReference type="NCBI Taxonomy" id="29817"/>
    <lineage>
        <taxon>Eukaryota</taxon>
        <taxon>Viridiplantae</taxon>
        <taxon>Streptophyta</taxon>
        <taxon>Embryophyta</taxon>
        <taxon>Tracheophyta</taxon>
        <taxon>Spermatophyta</taxon>
        <taxon>Magnoliopsida</taxon>
        <taxon>Liliopsida</taxon>
        <taxon>Asparagales</taxon>
        <taxon>Iridaceae</taxon>
        <taxon>Iridoideae</taxon>
        <taxon>Irideae</taxon>
        <taxon>Iris</taxon>
    </lineage>
</organism>
<gene>
    <name evidence="1" type="ORF">M6B38_285230</name>
</gene>
<evidence type="ECO:0000313" key="1">
    <source>
        <dbReference type="EMBL" id="KAJ6847179.1"/>
    </source>
</evidence>
<proteinExistence type="predicted"/>
<dbReference type="Proteomes" id="UP001140949">
    <property type="component" value="Unassembled WGS sequence"/>
</dbReference>
<comment type="caution">
    <text evidence="1">The sequence shown here is derived from an EMBL/GenBank/DDBJ whole genome shotgun (WGS) entry which is preliminary data.</text>
</comment>
<sequence>MFPELLTLRRALPLRKRMAQRRLEWKKMMAVRRLWILPEMKRQENRRSRWQKHLPRREKLMVLILLLLSRSRAARSVMMILEVIGMGKVETV</sequence>
<reference evidence="1" key="2">
    <citation type="submission" date="2023-04" db="EMBL/GenBank/DDBJ databases">
        <authorList>
            <person name="Bruccoleri R.E."/>
            <person name="Oakeley E.J."/>
            <person name="Faust A.-M."/>
            <person name="Dessus-Babus S."/>
            <person name="Altorfer M."/>
            <person name="Burckhardt D."/>
            <person name="Oertli M."/>
            <person name="Naumann U."/>
            <person name="Petersen F."/>
            <person name="Wong J."/>
        </authorList>
    </citation>
    <scope>NUCLEOTIDE SEQUENCE</scope>
    <source>
        <strain evidence="1">GSM-AAB239-AS_SAM_17_03QT</strain>
        <tissue evidence="1">Leaf</tissue>
    </source>
</reference>
<protein>
    <submittedName>
        <fullName evidence="1">Uncharacterized protein</fullName>
    </submittedName>
</protein>
<reference evidence="1" key="1">
    <citation type="journal article" date="2023" name="GigaByte">
        <title>Genome assembly of the bearded iris, Iris pallida Lam.</title>
        <authorList>
            <person name="Bruccoleri R.E."/>
            <person name="Oakeley E.J."/>
            <person name="Faust A.M.E."/>
            <person name="Altorfer M."/>
            <person name="Dessus-Babus S."/>
            <person name="Burckhardt D."/>
            <person name="Oertli M."/>
            <person name="Naumann U."/>
            <person name="Petersen F."/>
            <person name="Wong J."/>
        </authorList>
    </citation>
    <scope>NUCLEOTIDE SEQUENCE</scope>
    <source>
        <strain evidence="1">GSM-AAB239-AS_SAM_17_03QT</strain>
    </source>
</reference>
<name>A0AAX6I1P9_IRIPA</name>